<accession>A0A485KY30</accession>
<keyword evidence="2" id="KW-0812">Transmembrane</keyword>
<gene>
    <name evidence="4" type="primary">Aste57867_13153</name>
    <name evidence="3" type="ORF">As57867_013104</name>
    <name evidence="4" type="ORF">ASTE57867_13153</name>
</gene>
<keyword evidence="2" id="KW-1133">Transmembrane helix</keyword>
<protein>
    <submittedName>
        <fullName evidence="4">Aste57867_13153 protein</fullName>
    </submittedName>
</protein>
<evidence type="ECO:0000313" key="5">
    <source>
        <dbReference type="Proteomes" id="UP000332933"/>
    </source>
</evidence>
<dbReference type="Proteomes" id="UP000332933">
    <property type="component" value="Unassembled WGS sequence"/>
</dbReference>
<evidence type="ECO:0000313" key="3">
    <source>
        <dbReference type="EMBL" id="KAF0696072.1"/>
    </source>
</evidence>
<feature type="compositionally biased region" description="Low complexity" evidence="1">
    <location>
        <begin position="1"/>
        <end position="27"/>
    </location>
</feature>
<dbReference type="EMBL" id="CAADRA010005455">
    <property type="protein sequence ID" value="VFT89994.1"/>
    <property type="molecule type" value="Genomic_DNA"/>
</dbReference>
<name>A0A485KY30_9STRA</name>
<reference evidence="3" key="2">
    <citation type="submission" date="2019-06" db="EMBL/GenBank/DDBJ databases">
        <title>Genomics analysis of Aphanomyces spp. identifies a new class of oomycete effector associated with host adaptation.</title>
        <authorList>
            <person name="Gaulin E."/>
        </authorList>
    </citation>
    <scope>NUCLEOTIDE SEQUENCE</scope>
    <source>
        <strain evidence="3">CBS 578.67</strain>
    </source>
</reference>
<evidence type="ECO:0000256" key="1">
    <source>
        <dbReference type="SAM" id="MobiDB-lite"/>
    </source>
</evidence>
<dbReference type="AlphaFoldDB" id="A0A485KY30"/>
<organism evidence="4 5">
    <name type="scientific">Aphanomyces stellatus</name>
    <dbReference type="NCBI Taxonomy" id="120398"/>
    <lineage>
        <taxon>Eukaryota</taxon>
        <taxon>Sar</taxon>
        <taxon>Stramenopiles</taxon>
        <taxon>Oomycota</taxon>
        <taxon>Saprolegniomycetes</taxon>
        <taxon>Saprolegniales</taxon>
        <taxon>Verrucalvaceae</taxon>
        <taxon>Aphanomyces</taxon>
    </lineage>
</organism>
<dbReference type="EMBL" id="VJMH01005434">
    <property type="protein sequence ID" value="KAF0696072.1"/>
    <property type="molecule type" value="Genomic_DNA"/>
</dbReference>
<sequence length="102" mass="11434">MSSRPSKTTKTTAATSSEESTTPTTTTHEMTAPARKLYDDDEIPVLGIKARATLHIIDLVCLMSFYYAITGMYPIWTCLVCAGSGWGLTVVLSYKWPWERYF</sequence>
<keyword evidence="5" id="KW-1185">Reference proteome</keyword>
<reference evidence="4 5" key="1">
    <citation type="submission" date="2019-03" db="EMBL/GenBank/DDBJ databases">
        <authorList>
            <person name="Gaulin E."/>
            <person name="Dumas B."/>
        </authorList>
    </citation>
    <scope>NUCLEOTIDE SEQUENCE [LARGE SCALE GENOMIC DNA]</scope>
    <source>
        <strain evidence="4">CBS 568.67</strain>
    </source>
</reference>
<proteinExistence type="predicted"/>
<feature type="transmembrane region" description="Helical" evidence="2">
    <location>
        <begin position="75"/>
        <end position="94"/>
    </location>
</feature>
<evidence type="ECO:0000313" key="4">
    <source>
        <dbReference type="EMBL" id="VFT89994.1"/>
    </source>
</evidence>
<keyword evidence="2" id="KW-0472">Membrane</keyword>
<feature type="region of interest" description="Disordered" evidence="1">
    <location>
        <begin position="1"/>
        <end position="35"/>
    </location>
</feature>
<evidence type="ECO:0000256" key="2">
    <source>
        <dbReference type="SAM" id="Phobius"/>
    </source>
</evidence>